<dbReference type="EMBL" id="QZAA01000011">
    <property type="protein sequence ID" value="RQD78559.1"/>
    <property type="molecule type" value="Genomic_DNA"/>
</dbReference>
<proteinExistence type="predicted"/>
<evidence type="ECO:0000313" key="3">
    <source>
        <dbReference type="EMBL" id="RQD78559.1"/>
    </source>
</evidence>
<feature type="non-terminal residue" evidence="3">
    <location>
        <position position="63"/>
    </location>
</feature>
<comment type="caution">
    <text evidence="3">The sequence shown here is derived from an EMBL/GenBank/DDBJ whole genome shotgun (WGS) entry which is preliminary data.</text>
</comment>
<dbReference type="Proteomes" id="UP000285138">
    <property type="component" value="Unassembled WGS sequence"/>
</dbReference>
<name>A0A424YJ29_9FIRM</name>
<dbReference type="InterPro" id="IPR019734">
    <property type="entry name" value="TPR_rpt"/>
</dbReference>
<gene>
    <name evidence="3" type="ORF">D5R97_00190</name>
</gene>
<reference evidence="3 4" key="1">
    <citation type="submission" date="2018-08" db="EMBL/GenBank/DDBJ databases">
        <title>The metabolism and importance of syntrophic acetate oxidation coupled to methane or sulfide production in haloalkaline environments.</title>
        <authorList>
            <person name="Timmers P.H.A."/>
            <person name="Vavourakis C.D."/>
            <person name="Sorokin D.Y."/>
            <person name="Sinninghe Damste J.S."/>
            <person name="Muyzer G."/>
            <person name="Stams A.J.M."/>
            <person name="Plugge C.M."/>
        </authorList>
    </citation>
    <scope>NUCLEOTIDE SEQUENCE [LARGE SCALE GENOMIC DNA]</scope>
    <source>
        <strain evidence="3">MSAO_Bac1</strain>
    </source>
</reference>
<dbReference type="PROSITE" id="PS50005">
    <property type="entry name" value="TPR"/>
    <property type="match status" value="1"/>
</dbReference>
<feature type="repeat" description="TPR" evidence="1">
    <location>
        <begin position="21"/>
        <end position="54"/>
    </location>
</feature>
<accession>A0A424YJ29</accession>
<sequence>MQNNKGKSPKEIKHKERAEKANEHLKKGTSFLYKEKEEKALEEFKRALEKDSQNTYIHYNIAY</sequence>
<feature type="compositionally biased region" description="Basic and acidic residues" evidence="2">
    <location>
        <begin position="8"/>
        <end position="26"/>
    </location>
</feature>
<dbReference type="InterPro" id="IPR011990">
    <property type="entry name" value="TPR-like_helical_dom_sf"/>
</dbReference>
<evidence type="ECO:0000313" key="4">
    <source>
        <dbReference type="Proteomes" id="UP000285138"/>
    </source>
</evidence>
<protein>
    <submittedName>
        <fullName evidence="3">Uncharacterized protein</fullName>
    </submittedName>
</protein>
<evidence type="ECO:0000256" key="1">
    <source>
        <dbReference type="PROSITE-ProRule" id="PRU00339"/>
    </source>
</evidence>
<keyword evidence="1" id="KW-0802">TPR repeat</keyword>
<evidence type="ECO:0000256" key="2">
    <source>
        <dbReference type="SAM" id="MobiDB-lite"/>
    </source>
</evidence>
<feature type="region of interest" description="Disordered" evidence="2">
    <location>
        <begin position="1"/>
        <end position="30"/>
    </location>
</feature>
<organism evidence="3 4">
    <name type="scientific">Candidatus Syntrophonatronum acetioxidans</name>
    <dbReference type="NCBI Taxonomy" id="1795816"/>
    <lineage>
        <taxon>Bacteria</taxon>
        <taxon>Bacillati</taxon>
        <taxon>Bacillota</taxon>
        <taxon>Clostridia</taxon>
        <taxon>Eubacteriales</taxon>
        <taxon>Syntrophomonadaceae</taxon>
        <taxon>Candidatus Syntrophonatronum</taxon>
    </lineage>
</organism>
<dbReference type="SUPFAM" id="SSF48452">
    <property type="entry name" value="TPR-like"/>
    <property type="match status" value="1"/>
</dbReference>
<dbReference type="Gene3D" id="1.25.40.10">
    <property type="entry name" value="Tetratricopeptide repeat domain"/>
    <property type="match status" value="1"/>
</dbReference>
<dbReference type="AlphaFoldDB" id="A0A424YJ29"/>